<reference evidence="1" key="1">
    <citation type="submission" date="2019-06" db="EMBL/GenBank/DDBJ databases">
        <authorList>
            <person name="Le Quere A."/>
            <person name="Colella S."/>
        </authorList>
    </citation>
    <scope>NUCLEOTIDE SEQUENCE</scope>
    <source>
        <strain evidence="1">EmedicaeMD41</strain>
    </source>
</reference>
<organism evidence="1">
    <name type="scientific">Sinorhizobium medicae</name>
    <dbReference type="NCBI Taxonomy" id="110321"/>
    <lineage>
        <taxon>Bacteria</taxon>
        <taxon>Pseudomonadati</taxon>
        <taxon>Pseudomonadota</taxon>
        <taxon>Alphaproteobacteria</taxon>
        <taxon>Hyphomicrobiales</taxon>
        <taxon>Rhizobiaceae</taxon>
        <taxon>Sinorhizobium/Ensifer group</taxon>
        <taxon>Sinorhizobium</taxon>
    </lineage>
</organism>
<dbReference type="EMBL" id="CABFNB010000149">
    <property type="protein sequence ID" value="VTZ65201.1"/>
    <property type="molecule type" value="Genomic_DNA"/>
</dbReference>
<name>A0A508X5S0_9HYPH</name>
<sequence>MVEIRRKSGWAVITALADEHFSQSQTVPQPVDALFSISLGIG</sequence>
<proteinExistence type="predicted"/>
<evidence type="ECO:0000313" key="1">
    <source>
        <dbReference type="EMBL" id="VTZ65201.1"/>
    </source>
</evidence>
<dbReference type="Proteomes" id="UP000507954">
    <property type="component" value="Unassembled WGS sequence"/>
</dbReference>
<accession>A0A508X5S0</accession>
<gene>
    <name evidence="1" type="ORF">EMEDMD4_790225</name>
</gene>
<dbReference type="AlphaFoldDB" id="A0A508X5S0"/>
<protein>
    <submittedName>
        <fullName evidence="1">Uncharacterized protein</fullName>
    </submittedName>
</protein>